<feature type="compositionally biased region" description="Polar residues" evidence="1">
    <location>
        <begin position="433"/>
        <end position="442"/>
    </location>
</feature>
<dbReference type="GO" id="GO:0003729">
    <property type="term" value="F:mRNA binding"/>
    <property type="evidence" value="ECO:0007669"/>
    <property type="project" value="TreeGrafter"/>
</dbReference>
<dbReference type="OrthoDB" id="48651at2759"/>
<protein>
    <submittedName>
        <fullName evidence="2">Uncharacterized protein</fullName>
    </submittedName>
</protein>
<feature type="compositionally biased region" description="Low complexity" evidence="1">
    <location>
        <begin position="26"/>
        <end position="35"/>
    </location>
</feature>
<reference evidence="2" key="1">
    <citation type="submission" date="2021-08" db="EMBL/GenBank/DDBJ databases">
        <title>WGS assembly of Ceratopteris richardii.</title>
        <authorList>
            <person name="Marchant D.B."/>
            <person name="Chen G."/>
            <person name="Jenkins J."/>
            <person name="Shu S."/>
            <person name="Leebens-Mack J."/>
            <person name="Grimwood J."/>
            <person name="Schmutz J."/>
            <person name="Soltis P."/>
            <person name="Soltis D."/>
            <person name="Chen Z.-H."/>
        </authorList>
    </citation>
    <scope>NUCLEOTIDE SEQUENCE</scope>
    <source>
        <strain evidence="2">Whitten #5841</strain>
        <tissue evidence="2">Leaf</tissue>
    </source>
</reference>
<name>A0A8T2QV18_CERRI</name>
<feature type="compositionally biased region" description="Polar residues" evidence="1">
    <location>
        <begin position="292"/>
        <end position="302"/>
    </location>
</feature>
<feature type="compositionally biased region" description="Basic and acidic residues" evidence="1">
    <location>
        <begin position="248"/>
        <end position="287"/>
    </location>
</feature>
<feature type="compositionally biased region" description="Polar residues" evidence="1">
    <location>
        <begin position="71"/>
        <end position="81"/>
    </location>
</feature>
<evidence type="ECO:0000313" key="3">
    <source>
        <dbReference type="Proteomes" id="UP000825935"/>
    </source>
</evidence>
<accession>A0A8T2QV18</accession>
<dbReference type="PANTHER" id="PTHR32091:SF20">
    <property type="entry name" value="EUKARYOTIC TRANSLATION INITIATION FACTOR 4B1"/>
    <property type="match status" value="1"/>
</dbReference>
<feature type="compositionally biased region" description="Basic and acidic residues" evidence="1">
    <location>
        <begin position="443"/>
        <end position="453"/>
    </location>
</feature>
<evidence type="ECO:0000256" key="1">
    <source>
        <dbReference type="SAM" id="MobiDB-lite"/>
    </source>
</evidence>
<feature type="region of interest" description="Disordered" evidence="1">
    <location>
        <begin position="24"/>
        <end position="45"/>
    </location>
</feature>
<evidence type="ECO:0000313" key="2">
    <source>
        <dbReference type="EMBL" id="KAH7287434.1"/>
    </source>
</evidence>
<feature type="region of interest" description="Disordered" evidence="1">
    <location>
        <begin position="70"/>
        <end position="339"/>
    </location>
</feature>
<keyword evidence="3" id="KW-1185">Reference proteome</keyword>
<dbReference type="PANTHER" id="PTHR32091">
    <property type="entry name" value="EUKARYOTIC TRANSLATION INITIATION FACTOR 4B"/>
    <property type="match status" value="1"/>
</dbReference>
<dbReference type="InterPro" id="IPR010433">
    <property type="entry name" value="EIF-4B_pln"/>
</dbReference>
<dbReference type="AlphaFoldDB" id="A0A8T2QV18"/>
<feature type="compositionally biased region" description="Basic and acidic residues" evidence="1">
    <location>
        <begin position="84"/>
        <end position="105"/>
    </location>
</feature>
<dbReference type="Pfam" id="PF06273">
    <property type="entry name" value="eIF-4B"/>
    <property type="match status" value="3"/>
</dbReference>
<feature type="compositionally biased region" description="Basic and acidic residues" evidence="1">
    <location>
        <begin position="120"/>
        <end position="165"/>
    </location>
</feature>
<feature type="compositionally biased region" description="Basic and acidic residues" evidence="1">
    <location>
        <begin position="181"/>
        <end position="197"/>
    </location>
</feature>
<dbReference type="OMA" id="WAMTKKP"/>
<comment type="caution">
    <text evidence="2">The sequence shown here is derived from an EMBL/GenBank/DDBJ whole genome shotgun (WGS) entry which is preliminary data.</text>
</comment>
<sequence length="504" mass="55909">MAKKPWGGAGAWAAESELAEAEFQEIDQQQQHSQQPTPLADAAFPSLGEAVATKVPKKKKQTALSYAQFMATGTPSFSESKGLTAEEKMALPTGPRDRSGEEEPRGGLGGAFKDYGGFRGEGRDRDYGRDRDSGYGGRRPDREGGFGRGFAGERDGPIEPSRADTVEDWGSTKKSVAPSRGRYDDHENPSRADDDNHWGSSKKFVPAPSGTGRRASKYDFSSSRGGADDVDNWGASKKSATAGGYDSFGHRDRDYWNSRDKDGMDSDSWTRKETDPKETDRAIERPRLVLQPRTQRTDSSTDTLKEDTENRPPSSEASNELAPKTQKPNPFGQAKPREVVLEEKGLNWREMDAEREYKVEDRSNALKEEIKALQESLRLAEDDSNAGVTEVDVAELKEQLREKEGELEQLQDSVRSGKNIGFWGSSERRESDAWTNAPNSNLNKDKGDSDSWSRRPTNGAAIESKDSEVWSRKPNSGAVERRSSEVWSKPTGNAWSTLDRRGRW</sequence>
<dbReference type="GO" id="GO:0003743">
    <property type="term" value="F:translation initiation factor activity"/>
    <property type="evidence" value="ECO:0007669"/>
    <property type="project" value="InterPro"/>
</dbReference>
<proteinExistence type="predicted"/>
<dbReference type="EMBL" id="CM035437">
    <property type="protein sequence ID" value="KAH7287434.1"/>
    <property type="molecule type" value="Genomic_DNA"/>
</dbReference>
<gene>
    <name evidence="2" type="ORF">KP509_32G056100</name>
</gene>
<organism evidence="2 3">
    <name type="scientific">Ceratopteris richardii</name>
    <name type="common">Triangle waterfern</name>
    <dbReference type="NCBI Taxonomy" id="49495"/>
    <lineage>
        <taxon>Eukaryota</taxon>
        <taxon>Viridiplantae</taxon>
        <taxon>Streptophyta</taxon>
        <taxon>Embryophyta</taxon>
        <taxon>Tracheophyta</taxon>
        <taxon>Polypodiopsida</taxon>
        <taxon>Polypodiidae</taxon>
        <taxon>Polypodiales</taxon>
        <taxon>Pteridineae</taxon>
        <taxon>Pteridaceae</taxon>
        <taxon>Parkerioideae</taxon>
        <taxon>Ceratopteris</taxon>
    </lineage>
</organism>
<dbReference type="Proteomes" id="UP000825935">
    <property type="component" value="Chromosome 32"/>
</dbReference>
<feature type="region of interest" description="Disordered" evidence="1">
    <location>
        <begin position="417"/>
        <end position="504"/>
    </location>
</feature>